<dbReference type="InterPro" id="IPR027073">
    <property type="entry name" value="5_3_exoribonuclease"/>
</dbReference>
<evidence type="ECO:0000259" key="7">
    <source>
        <dbReference type="Pfam" id="PF17846"/>
    </source>
</evidence>
<evidence type="ECO:0000313" key="8">
    <source>
        <dbReference type="EMBL" id="QHS77761.1"/>
    </source>
</evidence>
<dbReference type="GO" id="GO:0003723">
    <property type="term" value="F:RNA binding"/>
    <property type="evidence" value="ECO:0007669"/>
    <property type="project" value="TreeGrafter"/>
</dbReference>
<dbReference type="PANTHER" id="PTHR12341">
    <property type="entry name" value="5'-&gt;3' EXORIBONUCLEASE"/>
    <property type="match status" value="1"/>
</dbReference>
<keyword evidence="3" id="KW-0269">Exonuclease</keyword>
<evidence type="ECO:0000256" key="4">
    <source>
        <dbReference type="ARBA" id="ARBA00038299"/>
    </source>
</evidence>
<evidence type="ECO:0008006" key="9">
    <source>
        <dbReference type="Google" id="ProtNLM"/>
    </source>
</evidence>
<evidence type="ECO:0000256" key="5">
    <source>
        <dbReference type="SAM" id="MobiDB-lite"/>
    </source>
</evidence>
<evidence type="ECO:0000256" key="3">
    <source>
        <dbReference type="ARBA" id="ARBA00022839"/>
    </source>
</evidence>
<organism evidence="8">
    <name type="scientific">viral metagenome</name>
    <dbReference type="NCBI Taxonomy" id="1070528"/>
    <lineage>
        <taxon>unclassified sequences</taxon>
        <taxon>metagenomes</taxon>
        <taxon>organismal metagenomes</taxon>
    </lineage>
</organism>
<feature type="domain" description="Xrn1 N-terminal" evidence="6">
    <location>
        <begin position="1"/>
        <end position="223"/>
    </location>
</feature>
<dbReference type="EMBL" id="MN740593">
    <property type="protein sequence ID" value="QHS77761.1"/>
    <property type="molecule type" value="Genomic_DNA"/>
</dbReference>
<dbReference type="PANTHER" id="PTHR12341:SF7">
    <property type="entry name" value="5'-3' EXORIBONUCLEASE 1"/>
    <property type="match status" value="1"/>
</dbReference>
<dbReference type="Pfam" id="PF03159">
    <property type="entry name" value="XRN_N"/>
    <property type="match status" value="1"/>
</dbReference>
<reference evidence="8" key="1">
    <citation type="journal article" date="2020" name="Nature">
        <title>Giant virus diversity and host interactions through global metagenomics.</title>
        <authorList>
            <person name="Schulz F."/>
            <person name="Roux S."/>
            <person name="Paez-Espino D."/>
            <person name="Jungbluth S."/>
            <person name="Walsh D.A."/>
            <person name="Denef V.J."/>
            <person name="McMahon K.D."/>
            <person name="Konstantinidis K.T."/>
            <person name="Eloe-Fadrosh E.A."/>
            <person name="Kyrpides N.C."/>
            <person name="Woyke T."/>
        </authorList>
    </citation>
    <scope>NUCLEOTIDE SEQUENCE</scope>
    <source>
        <strain evidence="8">GVMAG-S-1021933-23</strain>
    </source>
</reference>
<keyword evidence="1" id="KW-0540">Nuclease</keyword>
<dbReference type="GO" id="GO:0005634">
    <property type="term" value="C:nucleus"/>
    <property type="evidence" value="ECO:0007669"/>
    <property type="project" value="TreeGrafter"/>
</dbReference>
<name>A0A6C0AE22_9ZZZZ</name>
<evidence type="ECO:0000256" key="2">
    <source>
        <dbReference type="ARBA" id="ARBA00022801"/>
    </source>
</evidence>
<dbReference type="Gene3D" id="3.40.50.12390">
    <property type="match status" value="1"/>
</dbReference>
<keyword evidence="2" id="KW-0378">Hydrolase</keyword>
<sequence length="671" mass="78690">MGIKKFYGSFIKKNFKDVIQNSIPQNIEGVSIDMNGSIHEIAQQNYYYGKYEDKMKQEELKKLTPETLEAQFYIKLSEYLNTLIKTINPKEYFIICVDGVANPAKANQQRHRRYLSSIHKNELFNNACITPGTEFMIRLDTFFQSWIATNRERLPKIVIYSSHLVPGEGEQKIFNILRSNNLQGLDNGTINEGNGIHAVIGLDADLIMLSSLCKFQKFILIRESYTDIIDITNLRKEVVDNLTLGWDKKFNEKLIIQDFVIMVFLLGNDFLPHFMAFHDINETMTLMSNIYTLQKTYLSNSEGAINWKAFSNFLSILSQNEARLIREKGEIKYDYPSKILDTVYKNTKNLSESDTDNLFDHFRTVWYNNILKPKNNKAQIFLKNQNITSVSIDEIDNISREFIFGVQWNLQYYIGGDITNKFIYSYLYSPLLCDVLAYLTENIKNETIINFEDVLKKNNEVKINPIHQLLSVIHPTSAELIPLKYRHLIMDKGNLSYMTPMNFNVEFQGDNAPNIGRGKKAKITEYPSGVDLIVILPSLELDTIIEEVFKIDKGRLDKSLKEGKIWITQIEKRAQPREKKQYDKPYEKKTYEKKQYDKPYEKKTYEKKQYDKPYEKKQYEKKQFDKPYEKKTSHIKTYDKPYEKKTSEKKKKSFTFNNLSDEENSELEELI</sequence>
<protein>
    <recommendedName>
        <fullName evidence="9">Xrn1 N-terminal domain-containing protein</fullName>
    </recommendedName>
</protein>
<accession>A0A6C0AE22</accession>
<proteinExistence type="inferred from homology"/>
<evidence type="ECO:0000256" key="1">
    <source>
        <dbReference type="ARBA" id="ARBA00022722"/>
    </source>
</evidence>
<dbReference type="InterPro" id="IPR004859">
    <property type="entry name" value="Xrn1_N"/>
</dbReference>
<dbReference type="InterPro" id="IPR041412">
    <property type="entry name" value="Xrn1_helical"/>
</dbReference>
<dbReference type="GO" id="GO:0000956">
    <property type="term" value="P:nuclear-transcribed mRNA catabolic process"/>
    <property type="evidence" value="ECO:0007669"/>
    <property type="project" value="TreeGrafter"/>
</dbReference>
<dbReference type="GO" id="GO:0004534">
    <property type="term" value="F:5'-3' RNA exonuclease activity"/>
    <property type="evidence" value="ECO:0007669"/>
    <property type="project" value="TreeGrafter"/>
</dbReference>
<dbReference type="AlphaFoldDB" id="A0A6C0AE22"/>
<feature type="region of interest" description="Disordered" evidence="5">
    <location>
        <begin position="614"/>
        <end position="653"/>
    </location>
</feature>
<evidence type="ECO:0000259" key="6">
    <source>
        <dbReference type="Pfam" id="PF03159"/>
    </source>
</evidence>
<feature type="domain" description="Xrn1 helical" evidence="7">
    <location>
        <begin position="387"/>
        <end position="511"/>
    </location>
</feature>
<feature type="domain" description="Xrn1 helical" evidence="7">
    <location>
        <begin position="250"/>
        <end position="352"/>
    </location>
</feature>
<comment type="similarity">
    <text evidence="4">Belongs to the 5'-3' exonuclease family.</text>
</comment>
<dbReference type="Pfam" id="PF17846">
    <property type="entry name" value="XRN_M"/>
    <property type="match status" value="2"/>
</dbReference>
<feature type="compositionally biased region" description="Basic and acidic residues" evidence="5">
    <location>
        <begin position="614"/>
        <end position="646"/>
    </location>
</feature>